<organism evidence="1 2">
    <name type="scientific">Arthrobotrys musiformis</name>
    <dbReference type="NCBI Taxonomy" id="47236"/>
    <lineage>
        <taxon>Eukaryota</taxon>
        <taxon>Fungi</taxon>
        <taxon>Dikarya</taxon>
        <taxon>Ascomycota</taxon>
        <taxon>Pezizomycotina</taxon>
        <taxon>Orbiliomycetes</taxon>
        <taxon>Orbiliales</taxon>
        <taxon>Orbiliaceae</taxon>
        <taxon>Arthrobotrys</taxon>
    </lineage>
</organism>
<name>A0AAV9WA40_9PEZI</name>
<dbReference type="Proteomes" id="UP001370758">
    <property type="component" value="Unassembled WGS sequence"/>
</dbReference>
<evidence type="ECO:0000313" key="1">
    <source>
        <dbReference type="EMBL" id="KAK6503754.1"/>
    </source>
</evidence>
<comment type="caution">
    <text evidence="1">The sequence shown here is derived from an EMBL/GenBank/DDBJ whole genome shotgun (WGS) entry which is preliminary data.</text>
</comment>
<sequence>MTALSMRIRWFESTGGVYGGLPGNEHEARLLNFLDIYDTPEADLEKLAAQYLPFGFAKITFPTIARFLGIRRVEEIQYLRIYRSRVNIHYFDVFQDSFLKRSYKYGIDKAFEDPSLRGVLVVELLYELTGMLPLLEFNPGSALGGGIGYPSARAKEAVFVSLGVKGLVYVAVDHKAEKKNDSDGAARLLAELSVCDYKNIRAGKWTPMLGILSDGYKFQFWVYSSAARKIWASHWIPGFNGSVLNDMEGFLISLKIVVEYLYDFFIMMVFNTMRIGVREVHRAAADDRMNRELAEDAGLAVLALNRCGEGHSRARKAENMRSNDEIQEAEREVMDASKFMVPSLEYWLGTIKVEKLPPNDEWDRNPILRA</sequence>
<reference evidence="1 2" key="1">
    <citation type="submission" date="2023-08" db="EMBL/GenBank/DDBJ databases">
        <authorList>
            <person name="Palmer J.M."/>
        </authorList>
    </citation>
    <scope>NUCLEOTIDE SEQUENCE [LARGE SCALE GENOMIC DNA]</scope>
    <source>
        <strain evidence="1 2">TWF481</strain>
    </source>
</reference>
<gene>
    <name evidence="1" type="ORF">TWF481_008758</name>
</gene>
<accession>A0AAV9WA40</accession>
<dbReference type="AlphaFoldDB" id="A0AAV9WA40"/>
<keyword evidence="2" id="KW-1185">Reference proteome</keyword>
<evidence type="ECO:0000313" key="2">
    <source>
        <dbReference type="Proteomes" id="UP001370758"/>
    </source>
</evidence>
<dbReference type="EMBL" id="JAVHJL010000005">
    <property type="protein sequence ID" value="KAK6503754.1"/>
    <property type="molecule type" value="Genomic_DNA"/>
</dbReference>
<protein>
    <submittedName>
        <fullName evidence="1">Uncharacterized protein</fullName>
    </submittedName>
</protein>
<proteinExistence type="predicted"/>